<organism evidence="9 10">
    <name type="scientific">Emticicia oligotrophica (strain DSM 17448 / CIP 109782 / MTCC 6937 / GPTSA100-15)</name>
    <dbReference type="NCBI Taxonomy" id="929562"/>
    <lineage>
        <taxon>Bacteria</taxon>
        <taxon>Pseudomonadati</taxon>
        <taxon>Bacteroidota</taxon>
        <taxon>Cytophagia</taxon>
        <taxon>Cytophagales</taxon>
        <taxon>Leadbetterellaceae</taxon>
        <taxon>Emticicia</taxon>
    </lineage>
</organism>
<name>A0ABN4AEW2_EMTOG</name>
<evidence type="ECO:0000256" key="7">
    <source>
        <dbReference type="SAM" id="Phobius"/>
    </source>
</evidence>
<feature type="domain" description="Fatty acid hydroxylase" evidence="8">
    <location>
        <begin position="81"/>
        <end position="214"/>
    </location>
</feature>
<evidence type="ECO:0000256" key="2">
    <source>
        <dbReference type="ARBA" id="ARBA00022692"/>
    </source>
</evidence>
<evidence type="ECO:0000256" key="6">
    <source>
        <dbReference type="ARBA" id="ARBA00023136"/>
    </source>
</evidence>
<evidence type="ECO:0000256" key="4">
    <source>
        <dbReference type="ARBA" id="ARBA00023002"/>
    </source>
</evidence>
<sequence length="415" mass="48751">MKYNIFAFAIPFFLFFIVLEYYIAKRKGLKLYSFSTTIANLNVGVAERLIDSFTAGGFYFFYAYLHKHFAIFDIKPSILLWIALLLATDFIWYWYHRFGHEINLFWGFHVVHHSSEEFNYSAATRITIFQAVVRTLFWSILPVIGFPPHMISILLIVHGVYPFFTHTQLIGKLGILEYIIVTPTHHSVHHASNEVYLDKNYGDMFIIWDKLFGTFAEKTETPVYGLTKQLESKSFLWQHFHFLFEIAYAVSKKQGLLNKLKVIFGSPIAFDPEARSIMEHKILSKYKVRIHSNKFKQYVFIQMGVMLLILFIFLLFEYYINIFLQTIIALTIIATLINCGAILEQRRWVFYIEFVRVAIVSLPFIWYFPQTTISIIAIISLIILSLDFDIVSKIKVSYLRFIYGHLESKLFVKVE</sequence>
<keyword evidence="3 7" id="KW-1133">Transmembrane helix</keyword>
<dbReference type="InterPro" id="IPR051689">
    <property type="entry name" value="Sterol_desaturase/TMEM195"/>
</dbReference>
<keyword evidence="5" id="KW-0443">Lipid metabolism</keyword>
<dbReference type="PANTHER" id="PTHR21624:SF1">
    <property type="entry name" value="ALKYLGLYCEROL MONOOXYGENASE"/>
    <property type="match status" value="1"/>
</dbReference>
<evidence type="ECO:0000313" key="10">
    <source>
        <dbReference type="Proteomes" id="UP000002875"/>
    </source>
</evidence>
<keyword evidence="10" id="KW-1185">Reference proteome</keyword>
<dbReference type="Proteomes" id="UP000002875">
    <property type="component" value="Chromosome"/>
</dbReference>
<keyword evidence="4" id="KW-0560">Oxidoreductase</keyword>
<feature type="transmembrane region" description="Helical" evidence="7">
    <location>
        <begin position="6"/>
        <end position="24"/>
    </location>
</feature>
<proteinExistence type="predicted"/>
<gene>
    <name evidence="9" type="ordered locus">Emtol_0455</name>
</gene>
<feature type="transmembrane region" description="Helical" evidence="7">
    <location>
        <begin position="78"/>
        <end position="95"/>
    </location>
</feature>
<feature type="transmembrane region" description="Helical" evidence="7">
    <location>
        <begin position="298"/>
        <end position="316"/>
    </location>
</feature>
<dbReference type="EMBL" id="CP002961">
    <property type="protein sequence ID" value="AFK01609.1"/>
    <property type="molecule type" value="Genomic_DNA"/>
</dbReference>
<feature type="transmembrane region" description="Helical" evidence="7">
    <location>
        <begin position="373"/>
        <end position="391"/>
    </location>
</feature>
<feature type="transmembrane region" description="Helical" evidence="7">
    <location>
        <begin position="322"/>
        <end position="341"/>
    </location>
</feature>
<evidence type="ECO:0000256" key="3">
    <source>
        <dbReference type="ARBA" id="ARBA00022989"/>
    </source>
</evidence>
<accession>A0ABN4AEW2</accession>
<dbReference type="InterPro" id="IPR006694">
    <property type="entry name" value="Fatty_acid_hydroxylase"/>
</dbReference>
<reference evidence="9 10" key="1">
    <citation type="submission" date="2011-07" db="EMBL/GenBank/DDBJ databases">
        <title>The complete genome of chromosome of Emticicia oligotrophica DSM 17448.</title>
        <authorList>
            <consortium name="US DOE Joint Genome Institute (JGI-PGF)"/>
            <person name="Lucas S."/>
            <person name="Han J."/>
            <person name="Lapidus A."/>
            <person name="Bruce D."/>
            <person name="Goodwin L."/>
            <person name="Pitluck S."/>
            <person name="Peters L."/>
            <person name="Kyrpides N."/>
            <person name="Mavromatis K."/>
            <person name="Ivanova N."/>
            <person name="Ovchinnikova G."/>
            <person name="Teshima H."/>
            <person name="Detter J.C."/>
            <person name="Tapia R."/>
            <person name="Han C."/>
            <person name="Land M."/>
            <person name="Hauser L."/>
            <person name="Markowitz V."/>
            <person name="Cheng J.-F."/>
            <person name="Hugenholtz P."/>
            <person name="Woyke T."/>
            <person name="Wu D."/>
            <person name="Tindall B."/>
            <person name="Pomrenke H."/>
            <person name="Brambilla E."/>
            <person name="Klenk H.-P."/>
            <person name="Eisen J.A."/>
        </authorList>
    </citation>
    <scope>NUCLEOTIDE SEQUENCE [LARGE SCALE GENOMIC DNA]</scope>
    <source>
        <strain evidence="9 10">DSM 17448</strain>
    </source>
</reference>
<comment type="subcellular location">
    <subcellularLocation>
        <location evidence="1">Endomembrane system</location>
        <topology evidence="1">Multi-pass membrane protein</topology>
    </subcellularLocation>
</comment>
<feature type="transmembrane region" description="Helical" evidence="7">
    <location>
        <begin position="136"/>
        <end position="164"/>
    </location>
</feature>
<evidence type="ECO:0000259" key="8">
    <source>
        <dbReference type="Pfam" id="PF04116"/>
    </source>
</evidence>
<dbReference type="Pfam" id="PF04116">
    <property type="entry name" value="FA_hydroxylase"/>
    <property type="match status" value="1"/>
</dbReference>
<evidence type="ECO:0000313" key="9">
    <source>
        <dbReference type="EMBL" id="AFK01609.1"/>
    </source>
</evidence>
<protein>
    <submittedName>
        <fullName evidence="9">Fatty acid hydroxylase</fullName>
    </submittedName>
</protein>
<evidence type="ECO:0000256" key="5">
    <source>
        <dbReference type="ARBA" id="ARBA00023098"/>
    </source>
</evidence>
<dbReference type="PANTHER" id="PTHR21624">
    <property type="entry name" value="STEROL DESATURASE-RELATED PROTEIN"/>
    <property type="match status" value="1"/>
</dbReference>
<evidence type="ECO:0000256" key="1">
    <source>
        <dbReference type="ARBA" id="ARBA00004127"/>
    </source>
</evidence>
<dbReference type="RefSeq" id="WP_015027313.1">
    <property type="nucleotide sequence ID" value="NC_018748.1"/>
</dbReference>
<keyword evidence="2 7" id="KW-0812">Transmembrane</keyword>
<keyword evidence="6 7" id="KW-0472">Membrane</keyword>